<keyword evidence="6" id="KW-1185">Reference proteome</keyword>
<proteinExistence type="predicted"/>
<dbReference type="PROSITE" id="PS01124">
    <property type="entry name" value="HTH_ARAC_FAMILY_2"/>
    <property type="match status" value="1"/>
</dbReference>
<dbReference type="InterPro" id="IPR018060">
    <property type="entry name" value="HTH_AraC"/>
</dbReference>
<keyword evidence="3" id="KW-0804">Transcription</keyword>
<keyword evidence="2" id="KW-0238">DNA-binding</keyword>
<organism evidence="5 6">
    <name type="scientific">Candidatus Phycosocius spiralis</name>
    <dbReference type="NCBI Taxonomy" id="2815099"/>
    <lineage>
        <taxon>Bacteria</taxon>
        <taxon>Pseudomonadati</taxon>
        <taxon>Pseudomonadota</taxon>
        <taxon>Alphaproteobacteria</taxon>
        <taxon>Caulobacterales</taxon>
        <taxon>Caulobacterales incertae sedis</taxon>
        <taxon>Candidatus Phycosocius</taxon>
    </lineage>
</organism>
<dbReference type="PANTHER" id="PTHR46796">
    <property type="entry name" value="HTH-TYPE TRANSCRIPTIONAL ACTIVATOR RHAS-RELATED"/>
    <property type="match status" value="1"/>
</dbReference>
<evidence type="ECO:0000256" key="2">
    <source>
        <dbReference type="ARBA" id="ARBA00023125"/>
    </source>
</evidence>
<dbReference type="EMBL" id="BPFZ01000011">
    <property type="protein sequence ID" value="GIU67561.1"/>
    <property type="molecule type" value="Genomic_DNA"/>
</dbReference>
<evidence type="ECO:0000256" key="1">
    <source>
        <dbReference type="ARBA" id="ARBA00023015"/>
    </source>
</evidence>
<dbReference type="InterPro" id="IPR050204">
    <property type="entry name" value="AraC_XylS_family_regulators"/>
</dbReference>
<dbReference type="InterPro" id="IPR046532">
    <property type="entry name" value="DUF6597"/>
</dbReference>
<reference evidence="5" key="2">
    <citation type="journal article" date="2023" name="ISME Commun">
        <title>Characterization of a bloom-associated alphaproteobacterial lineage, 'Candidatus Phycosocius': insights into freshwater algal-bacterial interactions.</title>
        <authorList>
            <person name="Tanabe Y."/>
            <person name="Yamaguchi H."/>
            <person name="Yoshida M."/>
            <person name="Kai A."/>
            <person name="Okazaki Y."/>
        </authorList>
    </citation>
    <scope>NUCLEOTIDE SEQUENCE</scope>
    <source>
        <strain evidence="5">BOTRYCO-1</strain>
    </source>
</reference>
<evidence type="ECO:0000259" key="4">
    <source>
        <dbReference type="PROSITE" id="PS01124"/>
    </source>
</evidence>
<comment type="caution">
    <text evidence="5">The sequence shown here is derived from an EMBL/GenBank/DDBJ whole genome shotgun (WGS) entry which is preliminary data.</text>
</comment>
<accession>A0ABQ4PX87</accession>
<evidence type="ECO:0000313" key="6">
    <source>
        <dbReference type="Proteomes" id="UP001161064"/>
    </source>
</evidence>
<dbReference type="Pfam" id="PF20240">
    <property type="entry name" value="DUF6597"/>
    <property type="match status" value="1"/>
</dbReference>
<dbReference type="Pfam" id="PF12833">
    <property type="entry name" value="HTH_18"/>
    <property type="match status" value="1"/>
</dbReference>
<evidence type="ECO:0000256" key="3">
    <source>
        <dbReference type="ARBA" id="ARBA00023163"/>
    </source>
</evidence>
<dbReference type="Gene3D" id="1.10.10.60">
    <property type="entry name" value="Homeodomain-like"/>
    <property type="match status" value="1"/>
</dbReference>
<evidence type="ECO:0000313" key="5">
    <source>
        <dbReference type="EMBL" id="GIU67561.1"/>
    </source>
</evidence>
<dbReference type="Proteomes" id="UP001161064">
    <property type="component" value="Unassembled WGS sequence"/>
</dbReference>
<keyword evidence="1" id="KW-0805">Transcription regulation</keyword>
<reference evidence="5" key="1">
    <citation type="submission" date="2021-05" db="EMBL/GenBank/DDBJ databases">
        <authorList>
            <person name="Tanabe Y."/>
        </authorList>
    </citation>
    <scope>NUCLEOTIDE SEQUENCE</scope>
    <source>
        <strain evidence="5">BOTRYCO-1</strain>
    </source>
</reference>
<dbReference type="PANTHER" id="PTHR46796:SF15">
    <property type="entry name" value="BLL1074 PROTEIN"/>
    <property type="match status" value="1"/>
</dbReference>
<name>A0ABQ4PX87_9PROT</name>
<dbReference type="RefSeq" id="WP_284360503.1">
    <property type="nucleotide sequence ID" value="NZ_BPFZ01000011.1"/>
</dbReference>
<feature type="domain" description="HTH araC/xylS-type" evidence="4">
    <location>
        <begin position="176"/>
        <end position="274"/>
    </location>
</feature>
<dbReference type="SMART" id="SM00342">
    <property type="entry name" value="HTH_ARAC"/>
    <property type="match status" value="1"/>
</dbReference>
<sequence length="296" mass="33163">MADWQEQFERPAPRSVQLKQALPHPRLRAIVSAYGERRGHFYTLKVIRPLNARTDQFMEFYFRDPYCVRQSGTRFDPTHASVLVGVTSQPGKDLGILGELETFTIRFKPTGLSCLFGVPMHETVDQGIALSDILKRETAALEDDLRQSTTFEERVVQTEIWLGAALDQARPLDAIDHVAGLMARSAGRFGVSEMSDYDSLSSRQLQRRFLQDVGVTPKFYARLHRFEAAVKQRTKYPDMTWAALAAACGYADEAHLSREARALTGLTPNAFAAEMHGVAKAILPTPVMSDLFKSRA</sequence>
<protein>
    <submittedName>
        <fullName evidence="5">AraC family transcriptional regulator</fullName>
    </submittedName>
</protein>
<gene>
    <name evidence="5" type="ORF">PsB1_1715</name>
</gene>